<feature type="compositionally biased region" description="Low complexity" evidence="1">
    <location>
        <begin position="751"/>
        <end position="788"/>
    </location>
</feature>
<evidence type="ECO:0000313" key="2">
    <source>
        <dbReference type="EMBL" id="KAA0152797.1"/>
    </source>
</evidence>
<dbReference type="Proteomes" id="UP000323011">
    <property type="component" value="Unassembled WGS sequence"/>
</dbReference>
<dbReference type="EMBL" id="VLTN01000019">
    <property type="protein sequence ID" value="KAA0152797.1"/>
    <property type="molecule type" value="Genomic_DNA"/>
</dbReference>
<protein>
    <submittedName>
        <fullName evidence="2">Uncharacterized protein</fullName>
    </submittedName>
</protein>
<sequence>MPVRATLRDRLFIVQDRDAAGVVSERLHPGCARLSLGGFLLFGRDCGVFEEHRGLAYLFNVFQRAWQAQRWSEDVPPERSEEEVPPWERTLDQRGFVEALNILSDAAATSSAEAACSGTWLPVPRAYCGVGSAAESAAAGSDADVIRILGDQRLAALLVSWEDALAAVFQLEATRDAEAAAKRQADAVRRAGSARYAVAHSERETAERTARWFERWPGYRLASSAAAVAAPGAPVPLSSAVPEASAEEQAAAAAAAAAAERAAPASDTVGRRRQRVAQSAALPSVVTVPAASGVGTVVVSAPRVIDLMCQVDSSLGPRLGVTLLGGFLPHDDALAGGTMGPALRQREAPAGVALGQGLRLDGSSSELADNSWDRIGGRDGHSSGQAVQQRSIASFLPDAASARYTPRWASEGGPEAESDEILRRHNPQFTRHAPTLQVRAWRAHGRKQLLRLTYASFLRALMGADLITPAVMDDPSTFATLLRCFVGAFPLVAGDSAAAKMGVEATVTQVTAAEEYGPEASAFAKWWSDELREREAAQEAANALAIDEAISAAMRQGLPPPPALLRLASGGSAVTPQGLASALSSAGASEEPDPGRELTPAEEAALVASGQARFAPLRPATQAGAQDASEAPGAYGTGDLSLARQEQTRKRLPARGRSSSGWVHGQLGGQLFSAAGEDDDEEQEGGDDEAGGDDDGDSGADVADADDVSSLGESGWSCGGDPAPGHGGPARRSRQDHGYGDGDAFRPFEQGARSAANSSSNPSSDVGASGPLSEAAASSAAAAVLGRSGRVEQLARSASVAPGAASKPKPMFLTPEDLARLRQKEEDASKQRKEQQESERAPDPKMGLMVLRAIVSPNAAGDHDARVPAFAAMRTETSRSQRPGDAAGAADPDRVLLPHTAPHTAKAVAVASIPSKLRASVLAKFHARAEQIEVQGSKYRVAKRLHEAELHKAMREAIDEGNIAAEADAKHRSRLRPVTAIRRIRNRGWTLFDGEVCVTAPMLLRVLSRLRRLRFFLSRAAMTEPHFVIAVAVAASHGIVDLERFRERQLTIMRLRRAGNRVRAMVANAELLTGMAEQSAPPEDGDLPPLVAMYSQLLRRVHASLAVLSNPHLHSLVARAAAP</sequence>
<evidence type="ECO:0000313" key="3">
    <source>
        <dbReference type="Proteomes" id="UP000323011"/>
    </source>
</evidence>
<proteinExistence type="predicted"/>
<feature type="compositionally biased region" description="Low complexity" evidence="1">
    <location>
        <begin position="578"/>
        <end position="589"/>
    </location>
</feature>
<accession>A0A5A8CJY3</accession>
<reference evidence="2 3" key="1">
    <citation type="submission" date="2019-07" db="EMBL/GenBank/DDBJ databases">
        <title>Genomes of Cafeteria roenbergensis.</title>
        <authorList>
            <person name="Fischer M.G."/>
            <person name="Hackl T."/>
            <person name="Roman M."/>
        </authorList>
    </citation>
    <scope>NUCLEOTIDE SEQUENCE [LARGE SCALE GENOMIC DNA]</scope>
    <source>
        <strain evidence="2 3">BVI</strain>
    </source>
</reference>
<feature type="region of interest" description="Disordered" evidence="1">
    <location>
        <begin position="576"/>
        <end position="599"/>
    </location>
</feature>
<name>A0A5A8CJY3_CAFRO</name>
<gene>
    <name evidence="2" type="ORF">FNF29_03684</name>
</gene>
<keyword evidence="3" id="KW-1185">Reference proteome</keyword>
<organism evidence="2 3">
    <name type="scientific">Cafeteria roenbergensis</name>
    <name type="common">Marine flagellate</name>
    <dbReference type="NCBI Taxonomy" id="33653"/>
    <lineage>
        <taxon>Eukaryota</taxon>
        <taxon>Sar</taxon>
        <taxon>Stramenopiles</taxon>
        <taxon>Bigyra</taxon>
        <taxon>Opalozoa</taxon>
        <taxon>Bicosoecida</taxon>
        <taxon>Cafeteriaceae</taxon>
        <taxon>Cafeteria</taxon>
    </lineage>
</organism>
<feature type="compositionally biased region" description="Acidic residues" evidence="1">
    <location>
        <begin position="676"/>
        <end position="707"/>
    </location>
</feature>
<feature type="region of interest" description="Disordered" evidence="1">
    <location>
        <begin position="619"/>
        <end position="845"/>
    </location>
</feature>
<feature type="compositionally biased region" description="Basic and acidic residues" evidence="1">
    <location>
        <begin position="817"/>
        <end position="843"/>
    </location>
</feature>
<dbReference type="AlphaFoldDB" id="A0A5A8CJY3"/>
<comment type="caution">
    <text evidence="2">The sequence shown here is derived from an EMBL/GenBank/DDBJ whole genome shotgun (WGS) entry which is preliminary data.</text>
</comment>
<feature type="compositionally biased region" description="Basic and acidic residues" evidence="1">
    <location>
        <begin position="733"/>
        <end position="746"/>
    </location>
</feature>
<evidence type="ECO:0000256" key="1">
    <source>
        <dbReference type="SAM" id="MobiDB-lite"/>
    </source>
</evidence>